<accession>A0AAV1SLT5</accession>
<dbReference type="InterPro" id="IPR032675">
    <property type="entry name" value="LRR_dom_sf"/>
</dbReference>
<proteinExistence type="predicted"/>
<name>A0AAV1SLT5_9ROSI</name>
<dbReference type="EMBL" id="CAWUPB010001189">
    <property type="protein sequence ID" value="CAK7351709.1"/>
    <property type="molecule type" value="Genomic_DNA"/>
</dbReference>
<organism evidence="2 3">
    <name type="scientific">Dovyalis caffra</name>
    <dbReference type="NCBI Taxonomy" id="77055"/>
    <lineage>
        <taxon>Eukaryota</taxon>
        <taxon>Viridiplantae</taxon>
        <taxon>Streptophyta</taxon>
        <taxon>Embryophyta</taxon>
        <taxon>Tracheophyta</taxon>
        <taxon>Spermatophyta</taxon>
        <taxon>Magnoliopsida</taxon>
        <taxon>eudicotyledons</taxon>
        <taxon>Gunneridae</taxon>
        <taxon>Pentapetalae</taxon>
        <taxon>rosids</taxon>
        <taxon>fabids</taxon>
        <taxon>Malpighiales</taxon>
        <taxon>Salicaceae</taxon>
        <taxon>Flacourtieae</taxon>
        <taxon>Dovyalis</taxon>
    </lineage>
</organism>
<evidence type="ECO:0000313" key="3">
    <source>
        <dbReference type="Proteomes" id="UP001314170"/>
    </source>
</evidence>
<dbReference type="PANTHER" id="PTHR36766">
    <property type="entry name" value="PLANT BROAD-SPECTRUM MILDEW RESISTANCE PROTEIN RPW8"/>
    <property type="match status" value="1"/>
</dbReference>
<dbReference type="SUPFAM" id="SSF52058">
    <property type="entry name" value="L domain-like"/>
    <property type="match status" value="1"/>
</dbReference>
<keyword evidence="3" id="KW-1185">Reference proteome</keyword>
<sequence>MSTAHGCTSNNSPILRFKLDDRSRDVLVTKLPSGLHGLRVDGFNPISSLLEEMVRMGVTSTNLEEIEIKNCASLMSFPLQLFSKLKSFQISECPNLESLVAYETIHENFTSHNFLKVSICPDLTLLRLWNCSNVKSLAECMHSLLPSLEILQLVNCPELVSFPEVGLPAKVHFGEYEDMESFPEKIKLSSTLITLGIWDLQNLKSLDYEGLQHLTSLTQLRFSHCPNLQSMPEEGLPSSLSSLIISQCPLLERRHSSSTPLDLRIASLIFCSKRWLDLDLVVLVNLKLFASRRLVKASS</sequence>
<dbReference type="PANTHER" id="PTHR36766:SF40">
    <property type="entry name" value="DISEASE RESISTANCE PROTEIN RGA3"/>
    <property type="match status" value="1"/>
</dbReference>
<evidence type="ECO:0000256" key="1">
    <source>
        <dbReference type="ARBA" id="ARBA00022821"/>
    </source>
</evidence>
<protein>
    <recommendedName>
        <fullName evidence="4">Disease resistance protein</fullName>
    </recommendedName>
</protein>
<dbReference type="Gene3D" id="3.80.10.10">
    <property type="entry name" value="Ribonuclease Inhibitor"/>
    <property type="match status" value="2"/>
</dbReference>
<evidence type="ECO:0008006" key="4">
    <source>
        <dbReference type="Google" id="ProtNLM"/>
    </source>
</evidence>
<gene>
    <name evidence="2" type="ORF">DCAF_LOCUS23958</name>
</gene>
<dbReference type="AlphaFoldDB" id="A0AAV1SLT5"/>
<reference evidence="2 3" key="1">
    <citation type="submission" date="2024-01" db="EMBL/GenBank/DDBJ databases">
        <authorList>
            <person name="Waweru B."/>
        </authorList>
    </citation>
    <scope>NUCLEOTIDE SEQUENCE [LARGE SCALE GENOMIC DNA]</scope>
</reference>
<keyword evidence="1" id="KW-0611">Plant defense</keyword>
<dbReference type="Proteomes" id="UP001314170">
    <property type="component" value="Unassembled WGS sequence"/>
</dbReference>
<comment type="caution">
    <text evidence="2">The sequence shown here is derived from an EMBL/GenBank/DDBJ whole genome shotgun (WGS) entry which is preliminary data.</text>
</comment>
<dbReference type="GO" id="GO:0006952">
    <property type="term" value="P:defense response"/>
    <property type="evidence" value="ECO:0007669"/>
    <property type="project" value="UniProtKB-KW"/>
</dbReference>
<evidence type="ECO:0000313" key="2">
    <source>
        <dbReference type="EMBL" id="CAK7351709.1"/>
    </source>
</evidence>